<feature type="region of interest" description="Disordered" evidence="1">
    <location>
        <begin position="1"/>
        <end position="46"/>
    </location>
</feature>
<dbReference type="AlphaFoldDB" id="A0A409VR95"/>
<proteinExistence type="predicted"/>
<evidence type="ECO:0000313" key="4">
    <source>
        <dbReference type="Proteomes" id="UP000284706"/>
    </source>
</evidence>
<name>A0A409VR95_9AGAR</name>
<feature type="compositionally biased region" description="Basic and acidic residues" evidence="1">
    <location>
        <begin position="15"/>
        <end position="26"/>
    </location>
</feature>
<gene>
    <name evidence="3" type="ORF">CVT26_001707</name>
</gene>
<comment type="caution">
    <text evidence="3">The sequence shown here is derived from an EMBL/GenBank/DDBJ whole genome shotgun (WGS) entry which is preliminary data.</text>
</comment>
<feature type="compositionally biased region" description="Polar residues" evidence="1">
    <location>
        <begin position="31"/>
        <end position="46"/>
    </location>
</feature>
<evidence type="ECO:0000256" key="2">
    <source>
        <dbReference type="SAM" id="Phobius"/>
    </source>
</evidence>
<keyword evidence="2" id="KW-1133">Transmembrane helix</keyword>
<reference evidence="3 4" key="1">
    <citation type="journal article" date="2018" name="Evol. Lett.">
        <title>Horizontal gene cluster transfer increased hallucinogenic mushroom diversity.</title>
        <authorList>
            <person name="Reynolds H.T."/>
            <person name="Vijayakumar V."/>
            <person name="Gluck-Thaler E."/>
            <person name="Korotkin H.B."/>
            <person name="Matheny P.B."/>
            <person name="Slot J.C."/>
        </authorList>
    </citation>
    <scope>NUCLEOTIDE SEQUENCE [LARGE SCALE GENOMIC DNA]</scope>
    <source>
        <strain evidence="3 4">SRW20</strain>
    </source>
</reference>
<dbReference type="InParanoid" id="A0A409VR95"/>
<accession>A0A409VR95</accession>
<dbReference type="EMBL" id="NHYE01005587">
    <property type="protein sequence ID" value="PPQ68792.1"/>
    <property type="molecule type" value="Genomic_DNA"/>
</dbReference>
<evidence type="ECO:0000256" key="1">
    <source>
        <dbReference type="SAM" id="MobiDB-lite"/>
    </source>
</evidence>
<keyword evidence="2" id="KW-0812">Transmembrane</keyword>
<dbReference type="OrthoDB" id="10039566at2759"/>
<protein>
    <submittedName>
        <fullName evidence="3">Uncharacterized protein</fullName>
    </submittedName>
</protein>
<dbReference type="Proteomes" id="UP000284706">
    <property type="component" value="Unassembled WGS sequence"/>
</dbReference>
<keyword evidence="4" id="KW-1185">Reference proteome</keyword>
<evidence type="ECO:0000313" key="3">
    <source>
        <dbReference type="EMBL" id="PPQ68792.1"/>
    </source>
</evidence>
<sequence length="629" mass="67499">MSVQEDPEDNPVQVDKGKGRAHEPTERTPLLGSTSGGQDDTVTTASSHRGLRSQLCTVFLVSLSICIVGASLLALLAWTYASRASDLTPDDIIKNDLVFRGPDKIDVLNITKDGSVWLNVKGRVGVDAGSAIGVDSDEDDGLFKDMWKTIGRWGLRTLDRVTVNLTTINITPEYDPNMILVTLDVPPVELPLSVDPPDDSSWLTPVSEPIRLQLCANATSLLQFLRNSWKQGALTVRADIGQAYIRGGSLDTASWRSNFRSKLSDIRTAIRLRLPAIPGFPAPGHGNPFPAISELITLKSFNVSSEPNKLNLQATATILNPAPPSFHLSVPPLPFIISIPNKTTVALASVSTFPFNFETPNITVSMAGDVFPISLSSFSVISHFVSRYLSGKPNDILISSPLLDGLEVEAVFPAPVPRPQILRDVTIRDMKIRPTGTTFLASGIVEGRVVLPSGMNVGLDIFRVLPDVLIFDGEVPPSANTTDHDDPDLPPEMPLPDPLPEHAFGHIRPDEWLPSLSVPIEPNPGEGAAYAISAKVSDVPVQVLPGRQKEFSNFVGKVIFGADGATAGILGQAAVSVEVEGLPLTGPGRRTPEVVLSGLPFQGNVHVGKKSLLMDKGVTDWTKILGTLT</sequence>
<keyword evidence="2" id="KW-0472">Membrane</keyword>
<feature type="region of interest" description="Disordered" evidence="1">
    <location>
        <begin position="476"/>
        <end position="506"/>
    </location>
</feature>
<dbReference type="STRING" id="231916.A0A409VR95"/>
<feature type="transmembrane region" description="Helical" evidence="2">
    <location>
        <begin position="55"/>
        <end position="81"/>
    </location>
</feature>
<organism evidence="3 4">
    <name type="scientific">Gymnopilus dilepis</name>
    <dbReference type="NCBI Taxonomy" id="231916"/>
    <lineage>
        <taxon>Eukaryota</taxon>
        <taxon>Fungi</taxon>
        <taxon>Dikarya</taxon>
        <taxon>Basidiomycota</taxon>
        <taxon>Agaricomycotina</taxon>
        <taxon>Agaricomycetes</taxon>
        <taxon>Agaricomycetidae</taxon>
        <taxon>Agaricales</taxon>
        <taxon>Agaricineae</taxon>
        <taxon>Hymenogastraceae</taxon>
        <taxon>Gymnopilus</taxon>
    </lineage>
</organism>